<proteinExistence type="predicted"/>
<evidence type="ECO:0000256" key="2">
    <source>
        <dbReference type="SAM" id="Phobius"/>
    </source>
</evidence>
<dbReference type="Proteomes" id="UP001165041">
    <property type="component" value="Unassembled WGS sequence"/>
</dbReference>
<reference evidence="3" key="1">
    <citation type="submission" date="2023-02" db="EMBL/GenBank/DDBJ databases">
        <title>Kitasatospora phosalacinea NBRC 14627.</title>
        <authorList>
            <person name="Ichikawa N."/>
            <person name="Sato H."/>
            <person name="Tonouchi N."/>
        </authorList>
    </citation>
    <scope>NUCLEOTIDE SEQUENCE</scope>
    <source>
        <strain evidence="3">NBRC 14627</strain>
    </source>
</reference>
<organism evidence="3 4">
    <name type="scientific">Kitasatospora phosalacinea</name>
    <dbReference type="NCBI Taxonomy" id="2065"/>
    <lineage>
        <taxon>Bacteria</taxon>
        <taxon>Bacillati</taxon>
        <taxon>Actinomycetota</taxon>
        <taxon>Actinomycetes</taxon>
        <taxon>Kitasatosporales</taxon>
        <taxon>Streptomycetaceae</taxon>
        <taxon>Kitasatospora</taxon>
    </lineage>
</organism>
<comment type="caution">
    <text evidence="3">The sequence shown here is derived from an EMBL/GenBank/DDBJ whole genome shotgun (WGS) entry which is preliminary data.</text>
</comment>
<name>A0A9W6UYL0_9ACTN</name>
<protein>
    <submittedName>
        <fullName evidence="3">Uncharacterized protein</fullName>
    </submittedName>
</protein>
<feature type="compositionally biased region" description="Polar residues" evidence="1">
    <location>
        <begin position="76"/>
        <end position="88"/>
    </location>
</feature>
<sequence>MGEWKLLAIGFVVRVLLAWVIKRVLTRVKVKQTKVVKTTAKAKIRKVVVDMIPKSVAWLSSVMIVHVIKEVGVIGSSSPTQGSRTSLFLPQACPSKR</sequence>
<keyword evidence="2" id="KW-1133">Transmembrane helix</keyword>
<evidence type="ECO:0000256" key="1">
    <source>
        <dbReference type="SAM" id="MobiDB-lite"/>
    </source>
</evidence>
<accession>A0A9W6UYL0</accession>
<feature type="region of interest" description="Disordered" evidence="1">
    <location>
        <begin position="76"/>
        <end position="97"/>
    </location>
</feature>
<feature type="transmembrane region" description="Helical" evidence="2">
    <location>
        <begin position="6"/>
        <end position="25"/>
    </location>
</feature>
<keyword evidence="2" id="KW-0472">Membrane</keyword>
<evidence type="ECO:0000313" key="3">
    <source>
        <dbReference type="EMBL" id="GLW68776.1"/>
    </source>
</evidence>
<gene>
    <name evidence="3" type="ORF">Kpho02_10750</name>
</gene>
<dbReference type="EMBL" id="BSSA01000002">
    <property type="protein sequence ID" value="GLW68776.1"/>
    <property type="molecule type" value="Genomic_DNA"/>
</dbReference>
<keyword evidence="2" id="KW-0812">Transmembrane</keyword>
<evidence type="ECO:0000313" key="4">
    <source>
        <dbReference type="Proteomes" id="UP001165041"/>
    </source>
</evidence>
<dbReference type="AlphaFoldDB" id="A0A9W6UYL0"/>